<protein>
    <submittedName>
        <fullName evidence="3">Macrophage infectivity potentiator-related protein</fullName>
    </submittedName>
</protein>
<dbReference type="InterPro" id="IPR029032">
    <property type="entry name" value="AhpD-like"/>
</dbReference>
<name>A0A346XY78_9ACTN</name>
<organism evidence="3 4">
    <name type="scientific">Euzebya pacifica</name>
    <dbReference type="NCBI Taxonomy" id="1608957"/>
    <lineage>
        <taxon>Bacteria</taxon>
        <taxon>Bacillati</taxon>
        <taxon>Actinomycetota</taxon>
        <taxon>Nitriliruptoria</taxon>
        <taxon>Euzebyales</taxon>
    </lineage>
</organism>
<dbReference type="Pfam" id="PF02627">
    <property type="entry name" value="CMD"/>
    <property type="match status" value="1"/>
</dbReference>
<dbReference type="AlphaFoldDB" id="A0A346XY78"/>
<dbReference type="NCBIfam" id="TIGR00778">
    <property type="entry name" value="ahpD_dom"/>
    <property type="match status" value="1"/>
</dbReference>
<accession>A0A346XY78</accession>
<dbReference type="InterPro" id="IPR003779">
    <property type="entry name" value="CMD-like"/>
</dbReference>
<feature type="domain" description="Carboxymuconolactone decarboxylase-like" evidence="2">
    <location>
        <begin position="60"/>
        <end position="107"/>
    </location>
</feature>
<dbReference type="Gene3D" id="1.20.1290.10">
    <property type="entry name" value="AhpD-like"/>
    <property type="match status" value="1"/>
</dbReference>
<dbReference type="KEGG" id="euz:DVS28_a2494"/>
<reference evidence="3 4" key="1">
    <citation type="submission" date="2018-09" db="EMBL/GenBank/DDBJ databases">
        <title>Complete genome sequence of Euzebya sp. DY32-46 isolated from seawater of Pacific Ocean.</title>
        <authorList>
            <person name="Xu L."/>
            <person name="Wu Y.-H."/>
            <person name="Xu X.-W."/>
        </authorList>
    </citation>
    <scope>NUCLEOTIDE SEQUENCE [LARGE SCALE GENOMIC DNA]</scope>
    <source>
        <strain evidence="3 4">DY32-46</strain>
    </source>
</reference>
<dbReference type="GO" id="GO:0051920">
    <property type="term" value="F:peroxiredoxin activity"/>
    <property type="evidence" value="ECO:0007669"/>
    <property type="project" value="InterPro"/>
</dbReference>
<evidence type="ECO:0000313" key="4">
    <source>
        <dbReference type="Proteomes" id="UP000264006"/>
    </source>
</evidence>
<sequence length="179" mass="18745">MSTVTTTSDRFPRHTSASTSGGVAERLAQLESRSGPVGPMVSTMAGSPSTLIGYLELSRAMGRSRLTRTLTERISLAVQSNLGCALCLAAHTDAARRLGINEAEIAMAKQGTSADPRLAEIVAFGWQVHVDPGSTTDDDVARLRALGLSDRDILDIVALVALNVLTGSFNLVAGLEPSP</sequence>
<dbReference type="InterPro" id="IPR004675">
    <property type="entry name" value="AhpD_core"/>
</dbReference>
<dbReference type="PANTHER" id="PTHR35446:SF2">
    <property type="entry name" value="CARBOXYMUCONOLACTONE DECARBOXYLASE-LIKE DOMAIN-CONTAINING PROTEIN"/>
    <property type="match status" value="1"/>
</dbReference>
<dbReference type="PANTHER" id="PTHR35446">
    <property type="entry name" value="SI:CH211-175M2.5"/>
    <property type="match status" value="1"/>
</dbReference>
<dbReference type="Proteomes" id="UP000264006">
    <property type="component" value="Chromosome"/>
</dbReference>
<dbReference type="OrthoDB" id="122912at2"/>
<feature type="region of interest" description="Disordered" evidence="1">
    <location>
        <begin position="1"/>
        <end position="24"/>
    </location>
</feature>
<gene>
    <name evidence="3" type="ORF">DVS28_a2494</name>
</gene>
<evidence type="ECO:0000313" key="3">
    <source>
        <dbReference type="EMBL" id="AXV07175.1"/>
    </source>
</evidence>
<evidence type="ECO:0000256" key="1">
    <source>
        <dbReference type="SAM" id="MobiDB-lite"/>
    </source>
</evidence>
<feature type="compositionally biased region" description="Polar residues" evidence="1">
    <location>
        <begin position="1"/>
        <end position="21"/>
    </location>
</feature>
<dbReference type="EMBL" id="CP031165">
    <property type="protein sequence ID" value="AXV07175.1"/>
    <property type="molecule type" value="Genomic_DNA"/>
</dbReference>
<keyword evidence="4" id="KW-1185">Reference proteome</keyword>
<evidence type="ECO:0000259" key="2">
    <source>
        <dbReference type="Pfam" id="PF02627"/>
    </source>
</evidence>
<dbReference type="RefSeq" id="WP_114591712.1">
    <property type="nucleotide sequence ID" value="NZ_CP031165.1"/>
</dbReference>
<proteinExistence type="predicted"/>
<dbReference type="SUPFAM" id="SSF69118">
    <property type="entry name" value="AhpD-like"/>
    <property type="match status" value="1"/>
</dbReference>